<dbReference type="Proteomes" id="UP000551758">
    <property type="component" value="Unassembled WGS sequence"/>
</dbReference>
<organism evidence="2 3">
    <name type="scientific">Diceros bicornis minor</name>
    <name type="common">South-central black rhinoceros</name>
    <dbReference type="NCBI Taxonomy" id="77932"/>
    <lineage>
        <taxon>Eukaryota</taxon>
        <taxon>Metazoa</taxon>
        <taxon>Chordata</taxon>
        <taxon>Craniata</taxon>
        <taxon>Vertebrata</taxon>
        <taxon>Euteleostomi</taxon>
        <taxon>Mammalia</taxon>
        <taxon>Eutheria</taxon>
        <taxon>Laurasiatheria</taxon>
        <taxon>Perissodactyla</taxon>
        <taxon>Rhinocerotidae</taxon>
        <taxon>Diceros</taxon>
    </lineage>
</organism>
<proteinExistence type="predicted"/>
<protein>
    <submittedName>
        <fullName evidence="2">Uncharacterized protein</fullName>
    </submittedName>
</protein>
<gene>
    <name evidence="2" type="ORF">HPG69_010190</name>
</gene>
<feature type="compositionally biased region" description="Acidic residues" evidence="1">
    <location>
        <begin position="33"/>
        <end position="50"/>
    </location>
</feature>
<reference evidence="2 3" key="1">
    <citation type="journal article" date="2020" name="Mol. Biol. Evol.">
        <title>Interspecific Gene Flow and the Evolution of Specialization in Black and White Rhinoceros.</title>
        <authorList>
            <person name="Moodley Y."/>
            <person name="Westbury M.V."/>
            <person name="Russo I.M."/>
            <person name="Gopalakrishnan S."/>
            <person name="Rakotoarivelo A."/>
            <person name="Olsen R.A."/>
            <person name="Prost S."/>
            <person name="Tunstall T."/>
            <person name="Ryder O.A."/>
            <person name="Dalen L."/>
            <person name="Bruford M.W."/>
        </authorList>
    </citation>
    <scope>NUCLEOTIDE SEQUENCE [LARGE SCALE GENOMIC DNA]</scope>
    <source>
        <strain evidence="2">SBR-YM</strain>
        <tissue evidence="2">Skin</tissue>
    </source>
</reference>
<keyword evidence="3" id="KW-1185">Reference proteome</keyword>
<sequence length="173" mass="20037">MGHKFKSKSGTIGNLPPKHPGLPLTQIRVKDECDVEEQEAEEEEEKEEEKDEKKKMVVETVGYSRKKQKTRKTCLSHMEQNNYNQKICQTTPTLKKPSASKNECEKNREELKILQSKQTSTNTFLPPNIQNYCGWVPPEGQRRGGSSHLHDNMAFDSFRIRKEDFVDQVAWDI</sequence>
<comment type="caution">
    <text evidence="2">The sequence shown here is derived from an EMBL/GenBank/DDBJ whole genome shotgun (WGS) entry which is preliminary data.</text>
</comment>
<accession>A0A7J7EEC1</accession>
<name>A0A7J7EEC1_DICBM</name>
<evidence type="ECO:0000256" key="1">
    <source>
        <dbReference type="SAM" id="MobiDB-lite"/>
    </source>
</evidence>
<dbReference type="EMBL" id="JACDTQ010003506">
    <property type="protein sequence ID" value="KAF5914031.1"/>
    <property type="molecule type" value="Genomic_DNA"/>
</dbReference>
<evidence type="ECO:0000313" key="3">
    <source>
        <dbReference type="Proteomes" id="UP000551758"/>
    </source>
</evidence>
<evidence type="ECO:0000313" key="2">
    <source>
        <dbReference type="EMBL" id="KAF5914031.1"/>
    </source>
</evidence>
<dbReference type="AlphaFoldDB" id="A0A7J7EEC1"/>
<feature type="region of interest" description="Disordered" evidence="1">
    <location>
        <begin position="1"/>
        <end position="57"/>
    </location>
</feature>